<feature type="signal peptide" evidence="5">
    <location>
        <begin position="1"/>
        <end position="24"/>
    </location>
</feature>
<dbReference type="InterPro" id="IPR012338">
    <property type="entry name" value="Beta-lactam/transpept-like"/>
</dbReference>
<dbReference type="GO" id="GO:0030655">
    <property type="term" value="P:beta-lactam antibiotic catabolic process"/>
    <property type="evidence" value="ECO:0007669"/>
    <property type="project" value="InterPro"/>
</dbReference>
<name>A0A239CY23_9SPHN</name>
<dbReference type="GO" id="GO:0046677">
    <property type="term" value="P:response to antibiotic"/>
    <property type="evidence" value="ECO:0007669"/>
    <property type="project" value="InterPro"/>
</dbReference>
<dbReference type="SUPFAM" id="SSF56601">
    <property type="entry name" value="beta-lactamase/transpeptidase-like"/>
    <property type="match status" value="1"/>
</dbReference>
<dbReference type="PANTHER" id="PTHR35333">
    <property type="entry name" value="BETA-LACTAMASE"/>
    <property type="match status" value="1"/>
</dbReference>
<organism evidence="7 8">
    <name type="scientific">Edaphosphingomonas laterariae</name>
    <dbReference type="NCBI Taxonomy" id="861865"/>
    <lineage>
        <taxon>Bacteria</taxon>
        <taxon>Pseudomonadati</taxon>
        <taxon>Pseudomonadota</taxon>
        <taxon>Alphaproteobacteria</taxon>
        <taxon>Sphingomonadales</taxon>
        <taxon>Rhizorhabdaceae</taxon>
        <taxon>Edaphosphingomonas</taxon>
    </lineage>
</organism>
<evidence type="ECO:0000256" key="5">
    <source>
        <dbReference type="SAM" id="SignalP"/>
    </source>
</evidence>
<comment type="similarity">
    <text evidence="2">Belongs to the class-A beta-lactamase family.</text>
</comment>
<dbReference type="EC" id="3.5.2.6" evidence="3"/>
<evidence type="ECO:0000313" key="7">
    <source>
        <dbReference type="EMBL" id="SNS24947.1"/>
    </source>
</evidence>
<evidence type="ECO:0000256" key="1">
    <source>
        <dbReference type="ARBA" id="ARBA00001526"/>
    </source>
</evidence>
<reference evidence="8" key="1">
    <citation type="submission" date="2017-06" db="EMBL/GenBank/DDBJ databases">
        <authorList>
            <person name="Varghese N."/>
            <person name="Submissions S."/>
        </authorList>
    </citation>
    <scope>NUCLEOTIDE SEQUENCE [LARGE SCALE GENOMIC DNA]</scope>
    <source>
        <strain evidence="8">LNB2</strain>
    </source>
</reference>
<dbReference type="PANTHER" id="PTHR35333:SF3">
    <property type="entry name" value="BETA-LACTAMASE-TYPE TRANSPEPTIDASE FOLD CONTAINING PROTEIN"/>
    <property type="match status" value="1"/>
</dbReference>
<evidence type="ECO:0000256" key="3">
    <source>
        <dbReference type="ARBA" id="ARBA00012865"/>
    </source>
</evidence>
<dbReference type="EMBL" id="FZOS01000003">
    <property type="protein sequence ID" value="SNS24947.1"/>
    <property type="molecule type" value="Genomic_DNA"/>
</dbReference>
<dbReference type="Proteomes" id="UP000198281">
    <property type="component" value="Unassembled WGS sequence"/>
</dbReference>
<dbReference type="InterPro" id="IPR000871">
    <property type="entry name" value="Beta-lactam_class-A"/>
</dbReference>
<dbReference type="AlphaFoldDB" id="A0A239CY23"/>
<dbReference type="GO" id="GO:0008800">
    <property type="term" value="F:beta-lactamase activity"/>
    <property type="evidence" value="ECO:0007669"/>
    <property type="project" value="UniProtKB-EC"/>
</dbReference>
<evidence type="ECO:0000256" key="2">
    <source>
        <dbReference type="ARBA" id="ARBA00009009"/>
    </source>
</evidence>
<sequence>MGHLGGIIVRQRRWTAMLAMTATAACVAPAPPPPPAAAARPPAQASAPSIRQLPPGQVASHAPSSLERRIVELGRSFSGSVGIAVRDVSDGWTVGYNADRPMPQQSVSKLWVAMTALDAVDRGGLSLQEPVTVTRDNLTVFHQPVRAMMGPNGYATSYGELMRIAMTQSDNTCNDMVLRRAGGPTAVRSMIERKGLGRIAFGPGETLLQSGIAGMTWRPEYAHNNGFRTARAAIPYAQRQAAMDRYLADPMDGASAEAIAGALARLQRGELLSPASTSRLLGLMRQSRTGPQRLRGGLAPGWVLAHKTGTGQDFAGLSTGYNDVGVITAPDGRSYAVAVMIASTRQSIPARQQLMNEVVRAVIASHGWNGRTPVMVSSATPPAGGIDQ</sequence>
<dbReference type="RefSeq" id="WP_245842613.1">
    <property type="nucleotide sequence ID" value="NZ_FZOS01000003.1"/>
</dbReference>
<keyword evidence="8" id="KW-1185">Reference proteome</keyword>
<feature type="chain" id="PRO_5012014640" description="beta-lactamase" evidence="5">
    <location>
        <begin position="25"/>
        <end position="388"/>
    </location>
</feature>
<dbReference type="Gene3D" id="3.40.710.10">
    <property type="entry name" value="DD-peptidase/beta-lactamase superfamily"/>
    <property type="match status" value="1"/>
</dbReference>
<dbReference type="InterPro" id="IPR045155">
    <property type="entry name" value="Beta-lactam_cat"/>
</dbReference>
<feature type="compositionally biased region" description="Low complexity" evidence="4">
    <location>
        <begin position="37"/>
        <end position="48"/>
    </location>
</feature>
<gene>
    <name evidence="7" type="ORF">SAMN06295912_103108</name>
</gene>
<accession>A0A239CY23</accession>
<evidence type="ECO:0000259" key="6">
    <source>
        <dbReference type="Pfam" id="PF13354"/>
    </source>
</evidence>
<evidence type="ECO:0000256" key="4">
    <source>
        <dbReference type="SAM" id="MobiDB-lite"/>
    </source>
</evidence>
<dbReference type="Pfam" id="PF13354">
    <property type="entry name" value="Beta-lactamase2"/>
    <property type="match status" value="1"/>
</dbReference>
<protein>
    <recommendedName>
        <fullName evidence="3">beta-lactamase</fullName>
        <ecNumber evidence="3">3.5.2.6</ecNumber>
    </recommendedName>
</protein>
<keyword evidence="5" id="KW-0732">Signal</keyword>
<evidence type="ECO:0000313" key="8">
    <source>
        <dbReference type="Proteomes" id="UP000198281"/>
    </source>
</evidence>
<dbReference type="PRINTS" id="PR00118">
    <property type="entry name" value="BLACTAMASEA"/>
</dbReference>
<feature type="domain" description="Beta-lactamase class A catalytic" evidence="6">
    <location>
        <begin position="82"/>
        <end position="340"/>
    </location>
</feature>
<feature type="region of interest" description="Disordered" evidence="4">
    <location>
        <begin position="30"/>
        <end position="63"/>
    </location>
</feature>
<proteinExistence type="inferred from homology"/>
<comment type="catalytic activity">
    <reaction evidence="1">
        <text>a beta-lactam + H2O = a substituted beta-amino acid</text>
        <dbReference type="Rhea" id="RHEA:20401"/>
        <dbReference type="ChEBI" id="CHEBI:15377"/>
        <dbReference type="ChEBI" id="CHEBI:35627"/>
        <dbReference type="ChEBI" id="CHEBI:140347"/>
        <dbReference type="EC" id="3.5.2.6"/>
    </reaction>
</comment>